<dbReference type="Proteomes" id="UP000326396">
    <property type="component" value="Linkage Group LG16"/>
</dbReference>
<proteinExistence type="predicted"/>
<dbReference type="CDD" id="cd01647">
    <property type="entry name" value="RT_LTR"/>
    <property type="match status" value="1"/>
</dbReference>
<dbReference type="PANTHER" id="PTHR24559">
    <property type="entry name" value="TRANSPOSON TY3-I GAG-POL POLYPROTEIN"/>
    <property type="match status" value="1"/>
</dbReference>
<dbReference type="PROSITE" id="PS50878">
    <property type="entry name" value="RT_POL"/>
    <property type="match status" value="1"/>
</dbReference>
<gene>
    <name evidence="2" type="ORF">E3N88_15760</name>
</gene>
<dbReference type="InterPro" id="IPR043128">
    <property type="entry name" value="Rev_trsase/Diguanyl_cyclase"/>
</dbReference>
<dbReference type="Gene3D" id="3.30.70.270">
    <property type="match status" value="1"/>
</dbReference>
<keyword evidence="3" id="KW-1185">Reference proteome</keyword>
<evidence type="ECO:0000313" key="3">
    <source>
        <dbReference type="Proteomes" id="UP000326396"/>
    </source>
</evidence>
<comment type="caution">
    <text evidence="2">The sequence shown here is derived from an EMBL/GenBank/DDBJ whole genome shotgun (WGS) entry which is preliminary data.</text>
</comment>
<feature type="domain" description="Reverse transcriptase" evidence="1">
    <location>
        <begin position="239"/>
        <end position="410"/>
    </location>
</feature>
<accession>A0A5N6NWB9</accession>
<name>A0A5N6NWB9_9ASTR</name>
<dbReference type="OrthoDB" id="1112954at2759"/>
<organism evidence="2 3">
    <name type="scientific">Mikania micrantha</name>
    <name type="common">bitter vine</name>
    <dbReference type="NCBI Taxonomy" id="192012"/>
    <lineage>
        <taxon>Eukaryota</taxon>
        <taxon>Viridiplantae</taxon>
        <taxon>Streptophyta</taxon>
        <taxon>Embryophyta</taxon>
        <taxon>Tracheophyta</taxon>
        <taxon>Spermatophyta</taxon>
        <taxon>Magnoliopsida</taxon>
        <taxon>eudicotyledons</taxon>
        <taxon>Gunneridae</taxon>
        <taxon>Pentapetalae</taxon>
        <taxon>asterids</taxon>
        <taxon>campanulids</taxon>
        <taxon>Asterales</taxon>
        <taxon>Asteraceae</taxon>
        <taxon>Asteroideae</taxon>
        <taxon>Heliantheae alliance</taxon>
        <taxon>Eupatorieae</taxon>
        <taxon>Mikania</taxon>
    </lineage>
</organism>
<sequence>MDRGCQGIEVLALYLVRNGRIVERKDFVFVVDNRDKDETIPVEVPSGTCLVLKFDGTREDIGGAKTLRFEGKLQGIPISLLVDSGATHNFVSRRLVLALGMEWLKSLGEVTHDWHHAWMKFVHNGIMVQLQGLAPGQSFQTALQQWLALEEISSNSLALTKFSDSSFPFSPELSLEQKNSLSTLFTTFSSIFLPPSGLPPCRSHDHCIAITSSEPICVRPYRYPHIQKAEIERQVQELLRLGFIRPSRSAYSSPVILVRKKDNTWRMCVDYRALNKVTIPDKYPIPIVEELLDELHGACFFSKLDLKSGYNQIRMELGSIEKTTFRTHDGHYEYLVMPFGLTNAPATFQAVMNDIFRPLLRRKVVIFFDDILVYSQSWDDHVADLQQVLSTLVQHHFVVNKQKSHLVKLQ</sequence>
<dbReference type="SUPFAM" id="SSF56672">
    <property type="entry name" value="DNA/RNA polymerases"/>
    <property type="match status" value="1"/>
</dbReference>
<dbReference type="InterPro" id="IPR043502">
    <property type="entry name" value="DNA/RNA_pol_sf"/>
</dbReference>
<dbReference type="EMBL" id="SZYD01000008">
    <property type="protein sequence ID" value="KAD5508057.1"/>
    <property type="molecule type" value="Genomic_DNA"/>
</dbReference>
<dbReference type="InterPro" id="IPR000477">
    <property type="entry name" value="RT_dom"/>
</dbReference>
<dbReference type="AlphaFoldDB" id="A0A5N6NWB9"/>
<dbReference type="Pfam" id="PF00078">
    <property type="entry name" value="RVT_1"/>
    <property type="match status" value="1"/>
</dbReference>
<dbReference type="InterPro" id="IPR021109">
    <property type="entry name" value="Peptidase_aspartic_dom_sf"/>
</dbReference>
<protein>
    <recommendedName>
        <fullName evidence="1">Reverse transcriptase domain-containing protein</fullName>
    </recommendedName>
</protein>
<dbReference type="Gene3D" id="3.10.10.10">
    <property type="entry name" value="HIV Type 1 Reverse Transcriptase, subunit A, domain 1"/>
    <property type="match status" value="1"/>
</dbReference>
<dbReference type="InterPro" id="IPR053134">
    <property type="entry name" value="RNA-dir_DNA_polymerase"/>
</dbReference>
<evidence type="ECO:0000313" key="2">
    <source>
        <dbReference type="EMBL" id="KAD5508057.1"/>
    </source>
</evidence>
<dbReference type="PANTHER" id="PTHR24559:SF441">
    <property type="entry name" value="NUCLEOTIDYLTRANSFERASE, RIBONUCLEASE H"/>
    <property type="match status" value="1"/>
</dbReference>
<evidence type="ECO:0000259" key="1">
    <source>
        <dbReference type="PROSITE" id="PS50878"/>
    </source>
</evidence>
<reference evidence="2 3" key="1">
    <citation type="submission" date="2019-05" db="EMBL/GenBank/DDBJ databases">
        <title>Mikania micrantha, genome provides insights into the molecular mechanism of rapid growth.</title>
        <authorList>
            <person name="Liu B."/>
        </authorList>
    </citation>
    <scope>NUCLEOTIDE SEQUENCE [LARGE SCALE GENOMIC DNA]</scope>
    <source>
        <strain evidence="2">NLD-2019</strain>
        <tissue evidence="2">Leaf</tissue>
    </source>
</reference>
<dbReference type="Gene3D" id="2.40.70.10">
    <property type="entry name" value="Acid Proteases"/>
    <property type="match status" value="1"/>
</dbReference>
<dbReference type="CDD" id="cd00303">
    <property type="entry name" value="retropepsin_like"/>
    <property type="match status" value="1"/>
</dbReference>